<gene>
    <name evidence="2" type="ORF">H0H81_006822</name>
</gene>
<dbReference type="Proteomes" id="UP000717328">
    <property type="component" value="Unassembled WGS sequence"/>
</dbReference>
<reference evidence="2" key="1">
    <citation type="submission" date="2021-02" db="EMBL/GenBank/DDBJ databases">
        <authorList>
            <person name="Nieuwenhuis M."/>
            <person name="Van De Peppel L.J.J."/>
        </authorList>
    </citation>
    <scope>NUCLEOTIDE SEQUENCE</scope>
    <source>
        <strain evidence="2">D49</strain>
    </source>
</reference>
<feature type="domain" description="Serine aminopeptidase S33" evidence="1">
    <location>
        <begin position="53"/>
        <end position="189"/>
    </location>
</feature>
<dbReference type="InterPro" id="IPR029058">
    <property type="entry name" value="AB_hydrolase_fold"/>
</dbReference>
<organism evidence="2 3">
    <name type="scientific">Sphagnurus paluster</name>
    <dbReference type="NCBI Taxonomy" id="117069"/>
    <lineage>
        <taxon>Eukaryota</taxon>
        <taxon>Fungi</taxon>
        <taxon>Dikarya</taxon>
        <taxon>Basidiomycota</taxon>
        <taxon>Agaricomycotina</taxon>
        <taxon>Agaricomycetes</taxon>
        <taxon>Agaricomycetidae</taxon>
        <taxon>Agaricales</taxon>
        <taxon>Tricholomatineae</taxon>
        <taxon>Lyophyllaceae</taxon>
        <taxon>Sphagnurus</taxon>
    </lineage>
</organism>
<dbReference type="PANTHER" id="PTHR12277">
    <property type="entry name" value="ALPHA/BETA HYDROLASE DOMAIN-CONTAINING PROTEIN"/>
    <property type="match status" value="1"/>
</dbReference>
<dbReference type="EMBL" id="JABCKI010005892">
    <property type="protein sequence ID" value="KAG5636800.1"/>
    <property type="molecule type" value="Genomic_DNA"/>
</dbReference>
<accession>A0A9P7FT44</accession>
<evidence type="ECO:0000313" key="3">
    <source>
        <dbReference type="Proteomes" id="UP000717328"/>
    </source>
</evidence>
<dbReference type="PANTHER" id="PTHR12277:SF81">
    <property type="entry name" value="PROTEIN ABHD13"/>
    <property type="match status" value="1"/>
</dbReference>
<sequence>MIGIPYLAPLLHTPDGVRLSCFLLPQTRECLVSGYTSGPVPDERVVLTPAAAEARATVIVFHGNSAQNWEDMQTPKDLFEMRCNVFLLSYRGWHVGRDTKREGYVVRAVLENLRLRAGAAGLRIDAQTALDYILSQPYLAATPIVVYGHSLGGGVAIDLASRNPTKIAAIIVSNTFTSIPDIVRRWPHIGMFAFVCHQKWPSAQRLESVPPTTPILMLSGRRDEIIAPELMDQLWAAARKRGRLRRSGVALCGGCNSGRNVDELEVHPEGDLFVEIETGTHNDTPVDPAYWDAVRQFICGLPMQKVVHIPDPGPDMSVDDTRWRYVNQDIEVICL</sequence>
<keyword evidence="3" id="KW-1185">Reference proteome</keyword>
<dbReference type="AlphaFoldDB" id="A0A9P7FT44"/>
<evidence type="ECO:0000313" key="2">
    <source>
        <dbReference type="EMBL" id="KAG5636800.1"/>
    </source>
</evidence>
<reference evidence="2" key="2">
    <citation type="submission" date="2021-10" db="EMBL/GenBank/DDBJ databases">
        <title>Phylogenomics reveals ancestral predisposition of the termite-cultivated fungus Termitomyces towards a domesticated lifestyle.</title>
        <authorList>
            <person name="Auxier B."/>
            <person name="Grum-Grzhimaylo A."/>
            <person name="Cardenas M.E."/>
            <person name="Lodge J.D."/>
            <person name="Laessoe T."/>
            <person name="Pedersen O."/>
            <person name="Smith M.E."/>
            <person name="Kuyper T.W."/>
            <person name="Franco-Molano E.A."/>
            <person name="Baroni T.J."/>
            <person name="Aanen D.K."/>
        </authorList>
    </citation>
    <scope>NUCLEOTIDE SEQUENCE</scope>
    <source>
        <strain evidence="2">D49</strain>
    </source>
</reference>
<dbReference type="GO" id="GO:0016020">
    <property type="term" value="C:membrane"/>
    <property type="evidence" value="ECO:0007669"/>
    <property type="project" value="TreeGrafter"/>
</dbReference>
<dbReference type="SUPFAM" id="SSF53474">
    <property type="entry name" value="alpha/beta-Hydrolases"/>
    <property type="match status" value="1"/>
</dbReference>
<dbReference type="GO" id="GO:0008474">
    <property type="term" value="F:palmitoyl-(protein) hydrolase activity"/>
    <property type="evidence" value="ECO:0007669"/>
    <property type="project" value="TreeGrafter"/>
</dbReference>
<dbReference type="Pfam" id="PF12146">
    <property type="entry name" value="Hydrolase_4"/>
    <property type="match status" value="1"/>
</dbReference>
<dbReference type="Gene3D" id="3.40.50.1820">
    <property type="entry name" value="alpha/beta hydrolase"/>
    <property type="match status" value="1"/>
</dbReference>
<name>A0A9P7FT44_9AGAR</name>
<dbReference type="OrthoDB" id="10249433at2759"/>
<protein>
    <recommendedName>
        <fullName evidence="1">Serine aminopeptidase S33 domain-containing protein</fullName>
    </recommendedName>
</protein>
<evidence type="ECO:0000259" key="1">
    <source>
        <dbReference type="Pfam" id="PF12146"/>
    </source>
</evidence>
<comment type="caution">
    <text evidence="2">The sequence shown here is derived from an EMBL/GenBank/DDBJ whole genome shotgun (WGS) entry which is preliminary data.</text>
</comment>
<dbReference type="InterPro" id="IPR022742">
    <property type="entry name" value="Hydrolase_4"/>
</dbReference>
<proteinExistence type="predicted"/>